<feature type="domain" description="ABC transporter" evidence="8">
    <location>
        <begin position="2"/>
        <end position="241"/>
    </location>
</feature>
<keyword evidence="4" id="KW-0067">ATP-binding</keyword>
<keyword evidence="5" id="KW-0918">Phosphonate transport</keyword>
<accession>A0A0R1HQQ7</accession>
<dbReference type="CDD" id="cd03256">
    <property type="entry name" value="ABC_PhnC_transporter"/>
    <property type="match status" value="1"/>
</dbReference>
<dbReference type="InterPro" id="IPR017871">
    <property type="entry name" value="ABC_transporter-like_CS"/>
</dbReference>
<gene>
    <name evidence="9" type="ORF">FC96_GL000949</name>
</gene>
<dbReference type="PANTHER" id="PTHR43166">
    <property type="entry name" value="AMINO ACID IMPORT ATP-BINDING PROTEIN"/>
    <property type="match status" value="1"/>
</dbReference>
<dbReference type="SMART" id="SM00382">
    <property type="entry name" value="AAA"/>
    <property type="match status" value="1"/>
</dbReference>
<dbReference type="RefSeq" id="WP_054659112.1">
    <property type="nucleotide sequence ID" value="NZ_AZCX01000002.1"/>
</dbReference>
<sequence>MIQVTNLTKYYSADKASLADVSVTFQPGEVTAIIGPSGAGKTTLLRSLNQLIRDDLGTILFNDQDVRQLNRRGLKQVRRKIGMVFQNYNLIEPLTAIENVLHGRLGEKGTLAGMLSLYSQDEKDQALGLLSEVGLGDFCYQRCHDLSGGQKQRVGIARALMQAPDVLLCDEPIASLDPKSAMVVMDILSRLARTKKMTVIVNLHQVDVARTYADHIVGINQGRVAFDAPVSALDDWAVTQIYR</sequence>
<comment type="caution">
    <text evidence="9">The sequence shown here is derived from an EMBL/GenBank/DDBJ whole genome shotgun (WGS) entry which is preliminary data.</text>
</comment>
<name>A0A0R1HQQ7_9LACO</name>
<dbReference type="InterPro" id="IPR027417">
    <property type="entry name" value="P-loop_NTPase"/>
</dbReference>
<dbReference type="Gene3D" id="3.40.50.300">
    <property type="entry name" value="P-loop containing nucleotide triphosphate hydrolases"/>
    <property type="match status" value="1"/>
</dbReference>
<evidence type="ECO:0000256" key="1">
    <source>
        <dbReference type="ARBA" id="ARBA00022448"/>
    </source>
</evidence>
<evidence type="ECO:0000256" key="5">
    <source>
        <dbReference type="ARBA" id="ARBA00022885"/>
    </source>
</evidence>
<dbReference type="Pfam" id="PF00005">
    <property type="entry name" value="ABC_tran"/>
    <property type="match status" value="1"/>
</dbReference>
<keyword evidence="7" id="KW-0472">Membrane</keyword>
<evidence type="ECO:0000313" key="9">
    <source>
        <dbReference type="EMBL" id="KRK48635.1"/>
    </source>
</evidence>
<dbReference type="InterPro" id="IPR050086">
    <property type="entry name" value="MetN_ABC_transporter-like"/>
</dbReference>
<organism evidence="9 10">
    <name type="scientific">Secundilactobacillus kimchicus JCM 15530</name>
    <dbReference type="NCBI Taxonomy" id="1302272"/>
    <lineage>
        <taxon>Bacteria</taxon>
        <taxon>Bacillati</taxon>
        <taxon>Bacillota</taxon>
        <taxon>Bacilli</taxon>
        <taxon>Lactobacillales</taxon>
        <taxon>Lactobacillaceae</taxon>
        <taxon>Secundilactobacillus</taxon>
    </lineage>
</organism>
<dbReference type="EMBL" id="AZCX01000002">
    <property type="protein sequence ID" value="KRK48635.1"/>
    <property type="molecule type" value="Genomic_DNA"/>
</dbReference>
<evidence type="ECO:0000313" key="10">
    <source>
        <dbReference type="Proteomes" id="UP000050911"/>
    </source>
</evidence>
<dbReference type="PROSITE" id="PS50893">
    <property type="entry name" value="ABC_TRANSPORTER_2"/>
    <property type="match status" value="1"/>
</dbReference>
<keyword evidence="1" id="KW-0813">Transport</keyword>
<dbReference type="PANTHER" id="PTHR43166:SF6">
    <property type="entry name" value="PHOSPHONATES IMPORT ATP-BINDING PROTEIN PHNC"/>
    <property type="match status" value="1"/>
</dbReference>
<keyword evidence="10" id="KW-1185">Reference proteome</keyword>
<dbReference type="GO" id="GO:0016020">
    <property type="term" value="C:membrane"/>
    <property type="evidence" value="ECO:0007669"/>
    <property type="project" value="InterPro"/>
</dbReference>
<dbReference type="NCBIfam" id="TIGR02315">
    <property type="entry name" value="ABC_phnC"/>
    <property type="match status" value="1"/>
</dbReference>
<keyword evidence="2" id="KW-1003">Cell membrane</keyword>
<dbReference type="Proteomes" id="UP000050911">
    <property type="component" value="Unassembled WGS sequence"/>
</dbReference>
<evidence type="ECO:0000256" key="3">
    <source>
        <dbReference type="ARBA" id="ARBA00022741"/>
    </source>
</evidence>
<dbReference type="SUPFAM" id="SSF52540">
    <property type="entry name" value="P-loop containing nucleoside triphosphate hydrolases"/>
    <property type="match status" value="1"/>
</dbReference>
<dbReference type="GO" id="GO:0016887">
    <property type="term" value="F:ATP hydrolysis activity"/>
    <property type="evidence" value="ECO:0007669"/>
    <property type="project" value="InterPro"/>
</dbReference>
<reference evidence="9 10" key="1">
    <citation type="journal article" date="2015" name="Genome Announc.">
        <title>Expanding the biotechnology potential of lactobacilli through comparative genomics of 213 strains and associated genera.</title>
        <authorList>
            <person name="Sun Z."/>
            <person name="Harris H.M."/>
            <person name="McCann A."/>
            <person name="Guo C."/>
            <person name="Argimon S."/>
            <person name="Zhang W."/>
            <person name="Yang X."/>
            <person name="Jeffery I.B."/>
            <person name="Cooney J.C."/>
            <person name="Kagawa T.F."/>
            <person name="Liu W."/>
            <person name="Song Y."/>
            <person name="Salvetti E."/>
            <person name="Wrobel A."/>
            <person name="Rasinkangas P."/>
            <person name="Parkhill J."/>
            <person name="Rea M.C."/>
            <person name="O'Sullivan O."/>
            <person name="Ritari J."/>
            <person name="Douillard F.P."/>
            <person name="Paul Ross R."/>
            <person name="Yang R."/>
            <person name="Briner A.E."/>
            <person name="Felis G.E."/>
            <person name="de Vos W.M."/>
            <person name="Barrangou R."/>
            <person name="Klaenhammer T.R."/>
            <person name="Caufield P.W."/>
            <person name="Cui Y."/>
            <person name="Zhang H."/>
            <person name="O'Toole P.W."/>
        </authorList>
    </citation>
    <scope>NUCLEOTIDE SEQUENCE [LARGE SCALE GENOMIC DNA]</scope>
    <source>
        <strain evidence="9 10">JCM 15530</strain>
    </source>
</reference>
<dbReference type="PROSITE" id="PS00211">
    <property type="entry name" value="ABC_TRANSPORTER_1"/>
    <property type="match status" value="1"/>
</dbReference>
<dbReference type="OrthoDB" id="9802264at2"/>
<proteinExistence type="predicted"/>
<dbReference type="PATRIC" id="fig|1302272.5.peg.956"/>
<keyword evidence="6" id="KW-1278">Translocase</keyword>
<evidence type="ECO:0000256" key="6">
    <source>
        <dbReference type="ARBA" id="ARBA00022967"/>
    </source>
</evidence>
<dbReference type="InterPro" id="IPR003439">
    <property type="entry name" value="ABC_transporter-like_ATP-bd"/>
</dbReference>
<dbReference type="GO" id="GO:0015416">
    <property type="term" value="F:ABC-type phosphonate transporter activity"/>
    <property type="evidence" value="ECO:0007669"/>
    <property type="project" value="InterPro"/>
</dbReference>
<dbReference type="InterPro" id="IPR012693">
    <property type="entry name" value="ABC_transpr_PhnC"/>
</dbReference>
<evidence type="ECO:0000256" key="7">
    <source>
        <dbReference type="ARBA" id="ARBA00023136"/>
    </source>
</evidence>
<dbReference type="AlphaFoldDB" id="A0A0R1HQQ7"/>
<dbReference type="GO" id="GO:0005524">
    <property type="term" value="F:ATP binding"/>
    <property type="evidence" value="ECO:0007669"/>
    <property type="project" value="UniProtKB-KW"/>
</dbReference>
<dbReference type="InterPro" id="IPR003593">
    <property type="entry name" value="AAA+_ATPase"/>
</dbReference>
<protein>
    <submittedName>
        <fullName evidence="9">ABC superfamily ATP binding cassette transporter, ABC protein</fullName>
    </submittedName>
</protein>
<dbReference type="STRING" id="1302272.FC96_GL000949"/>
<keyword evidence="3" id="KW-0547">Nucleotide-binding</keyword>
<evidence type="ECO:0000256" key="4">
    <source>
        <dbReference type="ARBA" id="ARBA00022840"/>
    </source>
</evidence>
<evidence type="ECO:0000256" key="2">
    <source>
        <dbReference type="ARBA" id="ARBA00022475"/>
    </source>
</evidence>
<evidence type="ECO:0000259" key="8">
    <source>
        <dbReference type="PROSITE" id="PS50893"/>
    </source>
</evidence>